<evidence type="ECO:0000313" key="2">
    <source>
        <dbReference type="Proteomes" id="UP001339962"/>
    </source>
</evidence>
<dbReference type="Proteomes" id="UP001339962">
    <property type="component" value="Unassembled WGS sequence"/>
</dbReference>
<comment type="caution">
    <text evidence="1">The sequence shown here is derived from an EMBL/GenBank/DDBJ whole genome shotgun (WGS) entry which is preliminary data.</text>
</comment>
<dbReference type="RefSeq" id="WP_044746422.1">
    <property type="nucleotide sequence ID" value="NZ_JACIDF010000008.1"/>
</dbReference>
<dbReference type="EMBL" id="JARTLI010000036">
    <property type="protein sequence ID" value="MED5052900.1"/>
    <property type="molecule type" value="Genomic_DNA"/>
</dbReference>
<proteinExistence type="predicted"/>
<gene>
    <name evidence="1" type="ORF">P9850_13900</name>
</gene>
<accession>A0ABD5IYU0</accession>
<protein>
    <submittedName>
        <fullName evidence="1">Uncharacterized protein</fullName>
    </submittedName>
</protein>
<sequence length="100" mass="11256">MVVHELISTEAIFTEELKKGYHVLLQKYKKVDVKVSDIGFIQEMKDGSEEVVEVVFDPGNEYSLVRLGSYTFENGAPSLAKVQQTLLKHHRDIFEGAVSA</sequence>
<dbReference type="AlphaFoldDB" id="A0ABD5IYU0"/>
<name>A0ABD5IYU0_9BACL</name>
<organism evidence="1 2">
    <name type="scientific">Anoxybacteroides rupiense</name>
    <dbReference type="NCBI Taxonomy" id="311460"/>
    <lineage>
        <taxon>Bacteria</taxon>
        <taxon>Bacillati</taxon>
        <taxon>Bacillota</taxon>
        <taxon>Bacilli</taxon>
        <taxon>Bacillales</taxon>
        <taxon>Anoxybacillaceae</taxon>
        <taxon>Anoxybacteroides</taxon>
    </lineage>
</organism>
<reference evidence="1 2" key="1">
    <citation type="submission" date="2023-03" db="EMBL/GenBank/DDBJ databases">
        <title>Bacillus Genome Sequencing.</title>
        <authorList>
            <person name="Dunlap C."/>
        </authorList>
    </citation>
    <scope>NUCLEOTIDE SEQUENCE [LARGE SCALE GENOMIC DNA]</scope>
    <source>
        <strain evidence="1 2">NRS-38</strain>
    </source>
</reference>
<evidence type="ECO:0000313" key="1">
    <source>
        <dbReference type="EMBL" id="MED5052900.1"/>
    </source>
</evidence>